<evidence type="ECO:0000313" key="2">
    <source>
        <dbReference type="Proteomes" id="UP001418222"/>
    </source>
</evidence>
<reference evidence="1 2" key="1">
    <citation type="journal article" date="2022" name="Nat. Plants">
        <title>Genomes of leafy and leafless Platanthera orchids illuminate the evolution of mycoheterotrophy.</title>
        <authorList>
            <person name="Li M.H."/>
            <person name="Liu K.W."/>
            <person name="Li Z."/>
            <person name="Lu H.C."/>
            <person name="Ye Q.L."/>
            <person name="Zhang D."/>
            <person name="Wang J.Y."/>
            <person name="Li Y.F."/>
            <person name="Zhong Z.M."/>
            <person name="Liu X."/>
            <person name="Yu X."/>
            <person name="Liu D.K."/>
            <person name="Tu X.D."/>
            <person name="Liu B."/>
            <person name="Hao Y."/>
            <person name="Liao X.Y."/>
            <person name="Jiang Y.T."/>
            <person name="Sun W.H."/>
            <person name="Chen J."/>
            <person name="Chen Y.Q."/>
            <person name="Ai Y."/>
            <person name="Zhai J.W."/>
            <person name="Wu S.S."/>
            <person name="Zhou Z."/>
            <person name="Hsiao Y.Y."/>
            <person name="Wu W.L."/>
            <person name="Chen Y.Y."/>
            <person name="Lin Y.F."/>
            <person name="Hsu J.L."/>
            <person name="Li C.Y."/>
            <person name="Wang Z.W."/>
            <person name="Zhao X."/>
            <person name="Zhong W.Y."/>
            <person name="Ma X.K."/>
            <person name="Ma L."/>
            <person name="Huang J."/>
            <person name="Chen G.Z."/>
            <person name="Huang M.Z."/>
            <person name="Huang L."/>
            <person name="Peng D.H."/>
            <person name="Luo Y.B."/>
            <person name="Zou S.Q."/>
            <person name="Chen S.P."/>
            <person name="Lan S."/>
            <person name="Tsai W.C."/>
            <person name="Van de Peer Y."/>
            <person name="Liu Z.J."/>
        </authorList>
    </citation>
    <scope>NUCLEOTIDE SEQUENCE [LARGE SCALE GENOMIC DNA]</scope>
    <source>
        <strain evidence="1">Lor287</strain>
    </source>
</reference>
<name>A0AAP0AZ93_9ASPA</name>
<dbReference type="Proteomes" id="UP001418222">
    <property type="component" value="Unassembled WGS sequence"/>
</dbReference>
<proteinExistence type="predicted"/>
<dbReference type="EMBL" id="JBBWWQ010000018">
    <property type="protein sequence ID" value="KAK8921169.1"/>
    <property type="molecule type" value="Genomic_DNA"/>
</dbReference>
<accession>A0AAP0AZ93</accession>
<evidence type="ECO:0000313" key="1">
    <source>
        <dbReference type="EMBL" id="KAK8921169.1"/>
    </source>
</evidence>
<organism evidence="1 2">
    <name type="scientific">Platanthera zijinensis</name>
    <dbReference type="NCBI Taxonomy" id="2320716"/>
    <lineage>
        <taxon>Eukaryota</taxon>
        <taxon>Viridiplantae</taxon>
        <taxon>Streptophyta</taxon>
        <taxon>Embryophyta</taxon>
        <taxon>Tracheophyta</taxon>
        <taxon>Spermatophyta</taxon>
        <taxon>Magnoliopsida</taxon>
        <taxon>Liliopsida</taxon>
        <taxon>Asparagales</taxon>
        <taxon>Orchidaceae</taxon>
        <taxon>Orchidoideae</taxon>
        <taxon>Orchideae</taxon>
        <taxon>Orchidinae</taxon>
        <taxon>Platanthera</taxon>
    </lineage>
</organism>
<sequence>MLQTEFLGHFSRRAGRNRANAAGDSFVYPPSDDVCPKRSSETPKQIEPKWDSELARAAVWSRGLASMILVCVLRPPCPCWPLNANRTNLQEETSVTASRFHSELRFELCRGLISYRMETIEQFYQMTLKYEEYPRSLVPFSLLPYQTVQHLRGHHRPLPPPTGPSRVLMDTKGKAITAGPPTDTSSGNIYCYRSSCRGHMAAQCPMRNLLVEEGEPSADAEEMTMWRSPICNVSIGLSLDDLRDWTNHIQPFIPIYVAKRDFESRLGIHEDDDMTLSHYLNGLRYVIREKIKLYDFIDLAEFDASPIFNFADLVSFFGETTITASSPPSFLSTNAPQLTLPPSRFSIEEIEQILDVREFQMRSMLPRIAEGQMYLLQLMD</sequence>
<keyword evidence="2" id="KW-1185">Reference proteome</keyword>
<dbReference type="AlphaFoldDB" id="A0AAP0AZ93"/>
<comment type="caution">
    <text evidence="1">The sequence shown here is derived from an EMBL/GenBank/DDBJ whole genome shotgun (WGS) entry which is preliminary data.</text>
</comment>
<gene>
    <name evidence="1" type="ORF">KSP39_PZI019935</name>
</gene>
<protein>
    <submittedName>
        <fullName evidence="1">Uncharacterized protein</fullName>
    </submittedName>
</protein>